<proteinExistence type="predicted"/>
<dbReference type="AlphaFoldDB" id="A0A023B6R1"/>
<dbReference type="GeneID" id="22912843"/>
<protein>
    <submittedName>
        <fullName evidence="2">Uncharacterized protein</fullName>
    </submittedName>
</protein>
<reference evidence="2" key="1">
    <citation type="submission" date="2013-12" db="EMBL/GenBank/DDBJ databases">
        <authorList>
            <person name="Omoto C.K."/>
            <person name="Sibley D."/>
            <person name="Venepally P."/>
            <person name="Hadjithomas M."/>
            <person name="Karamycheva S."/>
            <person name="Brunk B."/>
            <person name="Roos D."/>
            <person name="Caler E."/>
            <person name="Lorenzi H."/>
        </authorList>
    </citation>
    <scope>NUCLEOTIDE SEQUENCE</scope>
</reference>
<feature type="compositionally biased region" description="Acidic residues" evidence="1">
    <location>
        <begin position="321"/>
        <end position="331"/>
    </location>
</feature>
<dbReference type="Proteomes" id="UP000019763">
    <property type="component" value="Unassembled WGS sequence"/>
</dbReference>
<evidence type="ECO:0000256" key="1">
    <source>
        <dbReference type="SAM" id="MobiDB-lite"/>
    </source>
</evidence>
<dbReference type="VEuPathDB" id="CryptoDB:GNI_078120"/>
<dbReference type="EMBL" id="AFNH02000585">
    <property type="protein sequence ID" value="EZG66662.1"/>
    <property type="molecule type" value="Genomic_DNA"/>
</dbReference>
<feature type="region of interest" description="Disordered" evidence="1">
    <location>
        <begin position="201"/>
        <end position="331"/>
    </location>
</feature>
<evidence type="ECO:0000313" key="3">
    <source>
        <dbReference type="Proteomes" id="UP000019763"/>
    </source>
</evidence>
<name>A0A023B6R1_GRENI</name>
<comment type="caution">
    <text evidence="2">The sequence shown here is derived from an EMBL/GenBank/DDBJ whole genome shotgun (WGS) entry which is preliminary data.</text>
</comment>
<gene>
    <name evidence="2" type="ORF">GNI_078120</name>
</gene>
<dbReference type="RefSeq" id="XP_011130556.1">
    <property type="nucleotide sequence ID" value="XM_011132254.1"/>
</dbReference>
<accession>A0A023B6R1</accession>
<organism evidence="2 3">
    <name type="scientific">Gregarina niphandrodes</name>
    <name type="common">Septate eugregarine</name>
    <dbReference type="NCBI Taxonomy" id="110365"/>
    <lineage>
        <taxon>Eukaryota</taxon>
        <taxon>Sar</taxon>
        <taxon>Alveolata</taxon>
        <taxon>Apicomplexa</taxon>
        <taxon>Conoidasida</taxon>
        <taxon>Gregarinasina</taxon>
        <taxon>Eugregarinorida</taxon>
        <taxon>Gregarinidae</taxon>
        <taxon>Gregarina</taxon>
    </lineage>
</organism>
<sequence length="331" mass="37145">MEPGRAVAETDYTSETVRSPEEAGDWLLTMSKFRHVCNIGSRPFRFYMRQNLSIFISHIINVKLNNLYCVEIAVDDKLAHRSGWYDSTMFRCTFEFDKFHPLRSFVRITLWQKHKFVKQPHHASTTGCINPTLRREDTIEGECLLTLGELDCLDPSLLPAQFPMEVRYKKVTSRNMLRDKVNGPRVFCDMMLTIPRVSAMASEKGTQTNLGEGWSPQKMEPYPSLLLGDLPVSTGSLSSVESGDAAKGSQKPGGFNNRVPQKQSLSAAGPQLESLGSAPGEPVKNDVVKNHVVKSEVQPTRTGSKERARPPKNRQWPPWPDESDSDFSGDS</sequence>
<keyword evidence="3" id="KW-1185">Reference proteome</keyword>
<evidence type="ECO:0000313" key="2">
    <source>
        <dbReference type="EMBL" id="EZG66662.1"/>
    </source>
</evidence>